<dbReference type="PANTHER" id="PTHR12972:SF0">
    <property type="entry name" value="PROTEIN DOWNSTREAM NEIGHBOR OF SON"/>
    <property type="match status" value="1"/>
</dbReference>
<dbReference type="InterPro" id="IPR024861">
    <property type="entry name" value="Donson"/>
</dbReference>
<name>A0AAV0SXD6_HYABA</name>
<comment type="caution">
    <text evidence="6">The sequence shown here is derived from an EMBL/GenBank/DDBJ whole genome shotgun (WGS) entry which is preliminary data.</text>
</comment>
<comment type="subcellular location">
    <subcellularLocation>
        <location evidence="1">Nucleus</location>
    </subcellularLocation>
</comment>
<proteinExistence type="inferred from homology"/>
<gene>
    <name evidence="6" type="ORF">HBR001_LOCUS444</name>
</gene>
<evidence type="ECO:0000256" key="4">
    <source>
        <dbReference type="ARBA" id="ARBA00025806"/>
    </source>
</evidence>
<evidence type="ECO:0000256" key="2">
    <source>
        <dbReference type="ARBA" id="ARBA00022473"/>
    </source>
</evidence>
<evidence type="ECO:0000313" key="6">
    <source>
        <dbReference type="EMBL" id="CAI5710310.1"/>
    </source>
</evidence>
<evidence type="ECO:0000256" key="1">
    <source>
        <dbReference type="ARBA" id="ARBA00004123"/>
    </source>
</evidence>
<evidence type="ECO:0000256" key="3">
    <source>
        <dbReference type="ARBA" id="ARBA00023242"/>
    </source>
</evidence>
<dbReference type="Proteomes" id="UP001162031">
    <property type="component" value="Unassembled WGS sequence"/>
</dbReference>
<evidence type="ECO:0000313" key="7">
    <source>
        <dbReference type="Proteomes" id="UP001162031"/>
    </source>
</evidence>
<sequence>MATTAGDATLAPHEEPATKTPSSGARNADTTKKRLLPMELRKQRRAAKLQVIDEQKTRMHVDSLQTATRSTNDSLTPAKKARAEAESGSDVHVDSATSIAAASVELPSAAANTSCRSTCAEKKASRLDSLYASSFVGRKSRQLRPGASVPHFFHQVADLPRDVVPKTKVSILTAFPYPFARVNSQLKKRALERFVTGRANSAAPSASHPSNVMRWQQALHYFAHPADALPTYMLLRRASGASSPDLLPRGLNGKRQQEETTFFAARWNTWQEAFRDVYMNFRRQERRASHDCSFYLRSSDFVVYFQHERSREGATNGDEGTPSIISLCRQHGAEDVSIGNEAGTQRTKKNLCAVMSRSSGRLRKVLHHLNVAYTMPYANATETQREVGEFHMLAEEHAANCSRSTRDSEDTTVAPITRATAVETVRGADSLLLFHGHDAVHGLYEFLINQAPMPSQDVPELYALHPFVHASIQSLQVTSYGPVGRASNSSSSCKDQSSSPSTLFRTEVSGFCFPSSIAQLLTVLKDEWEATQPLCDPVVSHADAGPERGTSAAMQIALRTYMEAVGGTERLNAVQLTREQVATTHDRQQHGREQQQRELEFSKRRLEAVTLKTMESRYDLETSARAIVARRWDA</sequence>
<keyword evidence="3" id="KW-0539">Nucleus</keyword>
<dbReference type="GO" id="GO:0033260">
    <property type="term" value="P:nuclear DNA replication"/>
    <property type="evidence" value="ECO:0007669"/>
    <property type="project" value="TreeGrafter"/>
</dbReference>
<evidence type="ECO:0000256" key="5">
    <source>
        <dbReference type="SAM" id="MobiDB-lite"/>
    </source>
</evidence>
<accession>A0AAV0SXD6</accession>
<feature type="region of interest" description="Disordered" evidence="5">
    <location>
        <begin position="1"/>
        <end position="36"/>
    </location>
</feature>
<keyword evidence="7" id="KW-1185">Reference proteome</keyword>
<reference evidence="6" key="1">
    <citation type="submission" date="2022-12" db="EMBL/GenBank/DDBJ databases">
        <authorList>
            <person name="Webb A."/>
        </authorList>
    </citation>
    <scope>NUCLEOTIDE SEQUENCE</scope>
    <source>
        <strain evidence="6">Hp1</strain>
    </source>
</reference>
<dbReference type="EMBL" id="CANTFL010000057">
    <property type="protein sequence ID" value="CAI5710310.1"/>
    <property type="molecule type" value="Genomic_DNA"/>
</dbReference>
<dbReference type="GO" id="GO:0005634">
    <property type="term" value="C:nucleus"/>
    <property type="evidence" value="ECO:0007669"/>
    <property type="project" value="UniProtKB-SubCell"/>
</dbReference>
<organism evidence="6 7">
    <name type="scientific">Hyaloperonospora brassicae</name>
    <name type="common">Brassica downy mildew</name>
    <name type="synonym">Peronospora brassicae</name>
    <dbReference type="NCBI Taxonomy" id="162125"/>
    <lineage>
        <taxon>Eukaryota</taxon>
        <taxon>Sar</taxon>
        <taxon>Stramenopiles</taxon>
        <taxon>Oomycota</taxon>
        <taxon>Peronosporomycetes</taxon>
        <taxon>Peronosporales</taxon>
        <taxon>Peronosporaceae</taxon>
        <taxon>Hyaloperonospora</taxon>
    </lineage>
</organism>
<dbReference type="AlphaFoldDB" id="A0AAV0SXD6"/>
<protein>
    <submittedName>
        <fullName evidence="6">Uncharacterized protein</fullName>
    </submittedName>
</protein>
<dbReference type="PANTHER" id="PTHR12972">
    <property type="entry name" value="DOWNSTREAM NEIGHBOR OF SON"/>
    <property type="match status" value="1"/>
</dbReference>
<comment type="similarity">
    <text evidence="4">Belongs to the DONSON family.</text>
</comment>
<keyword evidence="2" id="KW-0217">Developmental protein</keyword>